<dbReference type="PANTHER" id="PTHR22762:SF133">
    <property type="entry name" value="P-TYPE DOMAIN-CONTAINING PROTEIN"/>
    <property type="match status" value="1"/>
</dbReference>
<reference evidence="14" key="2">
    <citation type="submission" date="2017-06" db="EMBL/GenBank/DDBJ databases">
        <title>WGS assembly of Brachypodium distachyon.</title>
        <authorList>
            <consortium name="The International Brachypodium Initiative"/>
            <person name="Lucas S."/>
            <person name="Harmon-Smith M."/>
            <person name="Lail K."/>
            <person name="Tice H."/>
            <person name="Grimwood J."/>
            <person name="Bruce D."/>
            <person name="Barry K."/>
            <person name="Shu S."/>
            <person name="Lindquist E."/>
            <person name="Wang M."/>
            <person name="Pitluck S."/>
            <person name="Vogel J.P."/>
            <person name="Garvin D.F."/>
            <person name="Mockler T.C."/>
            <person name="Schmutz J."/>
            <person name="Rokhsar D."/>
            <person name="Bevan M.W."/>
        </authorList>
    </citation>
    <scope>NUCLEOTIDE SEQUENCE</scope>
    <source>
        <strain evidence="14">Bd21</strain>
    </source>
</reference>
<dbReference type="CDD" id="cd06602">
    <property type="entry name" value="GH31_MGAM_SI_GAA"/>
    <property type="match status" value="1"/>
</dbReference>
<dbReference type="InterPro" id="IPR000322">
    <property type="entry name" value="Glyco_hydro_31_TIM"/>
</dbReference>
<feature type="signal peptide" evidence="10">
    <location>
        <begin position="1"/>
        <end position="31"/>
    </location>
</feature>
<dbReference type="Proteomes" id="UP000008810">
    <property type="component" value="Chromosome 1"/>
</dbReference>
<dbReference type="CDD" id="cd14752">
    <property type="entry name" value="GH31_N"/>
    <property type="match status" value="1"/>
</dbReference>
<evidence type="ECO:0000256" key="10">
    <source>
        <dbReference type="SAM" id="SignalP"/>
    </source>
</evidence>
<dbReference type="STRING" id="15368.A0A0Q3JH50"/>
<dbReference type="SUPFAM" id="SSF51011">
    <property type="entry name" value="Glycosyl hydrolase domain"/>
    <property type="match status" value="1"/>
</dbReference>
<dbReference type="Gene3D" id="2.60.40.1180">
    <property type="entry name" value="Golgi alpha-mannosidase II"/>
    <property type="match status" value="2"/>
</dbReference>
<dbReference type="FunFam" id="3.20.20.80:FF:000016">
    <property type="entry name" value="Maltase-glucoamylase, intestinal"/>
    <property type="match status" value="1"/>
</dbReference>
<dbReference type="GO" id="GO:0090599">
    <property type="term" value="F:alpha-glucosidase activity"/>
    <property type="evidence" value="ECO:0007669"/>
    <property type="project" value="UniProtKB-ARBA"/>
</dbReference>
<dbReference type="SUPFAM" id="SSF51445">
    <property type="entry name" value="(Trans)glycosidases"/>
    <property type="match status" value="1"/>
</dbReference>
<feature type="domain" description="Glycosyl hydrolase family 31 C-terminal" evidence="13">
    <location>
        <begin position="642"/>
        <end position="731"/>
    </location>
</feature>
<accession>A0A0Q3JH50</accession>
<dbReference type="FunFam" id="2.60.40.1180:FF:000044">
    <property type="entry name" value="Alpha-glucosidase 1"/>
    <property type="match status" value="1"/>
</dbReference>
<feature type="domain" description="Glycoside hydrolase family 31 N-terminal" evidence="12">
    <location>
        <begin position="93"/>
        <end position="243"/>
    </location>
</feature>
<comment type="similarity">
    <text evidence="2 9">Belongs to the glycosyl hydrolase 31 family.</text>
</comment>
<dbReference type="Gene3D" id="3.20.20.80">
    <property type="entry name" value="Glycosidases"/>
    <property type="match status" value="1"/>
</dbReference>
<dbReference type="InterPro" id="IPR011013">
    <property type="entry name" value="Gal_mutarotase_sf_dom"/>
</dbReference>
<dbReference type="Pfam" id="PF13802">
    <property type="entry name" value="Gal_mutarotas_2"/>
    <property type="match status" value="1"/>
</dbReference>
<dbReference type="Pfam" id="PF01055">
    <property type="entry name" value="Glyco_hydro_31_2nd"/>
    <property type="match status" value="1"/>
</dbReference>
<evidence type="ECO:0000256" key="3">
    <source>
        <dbReference type="ARBA" id="ARBA00012741"/>
    </source>
</evidence>
<evidence type="ECO:0000256" key="6">
    <source>
        <dbReference type="ARBA" id="ARBA00023180"/>
    </source>
</evidence>
<evidence type="ECO:0000256" key="5">
    <source>
        <dbReference type="ARBA" id="ARBA00022801"/>
    </source>
</evidence>
<evidence type="ECO:0000259" key="13">
    <source>
        <dbReference type="Pfam" id="PF21365"/>
    </source>
</evidence>
<gene>
    <name evidence="15" type="primary">LOC100824447</name>
    <name evidence="14" type="ORF">BRADI_1g32650v3</name>
</gene>
<dbReference type="InterPro" id="IPR048395">
    <property type="entry name" value="Glyco_hydro_31_C"/>
</dbReference>
<evidence type="ECO:0000259" key="11">
    <source>
        <dbReference type="Pfam" id="PF01055"/>
    </source>
</evidence>
<keyword evidence="5 9" id="KW-0378">Hydrolase</keyword>
<dbReference type="GO" id="GO:0004553">
    <property type="term" value="F:hydrolase activity, hydrolyzing O-glycosyl compounds"/>
    <property type="evidence" value="ECO:0000318"/>
    <property type="project" value="GO_Central"/>
</dbReference>
<dbReference type="RefSeq" id="XP_003560452.2">
    <property type="nucleotide sequence ID" value="XM_003560404.4"/>
</dbReference>
<dbReference type="PROSITE" id="PS00707">
    <property type="entry name" value="GLYCOSYL_HYDROL_F31_2"/>
    <property type="match status" value="1"/>
</dbReference>
<dbReference type="GO" id="GO:0000272">
    <property type="term" value="P:polysaccharide catabolic process"/>
    <property type="evidence" value="ECO:0007669"/>
    <property type="project" value="UniProtKB-ARBA"/>
</dbReference>
<dbReference type="Gene3D" id="2.60.40.1760">
    <property type="entry name" value="glycosyl hydrolase (family 31)"/>
    <property type="match status" value="1"/>
</dbReference>
<keyword evidence="7 9" id="KW-0326">Glycosidase</keyword>
<dbReference type="OrthoDB" id="5839090at2759"/>
<feature type="chain" id="PRO_5044546023" description="alpha-glucosidase" evidence="10">
    <location>
        <begin position="32"/>
        <end position="873"/>
    </location>
</feature>
<name>A0A0Q3JH50_BRADI</name>
<evidence type="ECO:0000313" key="14">
    <source>
        <dbReference type="EMBL" id="KQK17139.1"/>
    </source>
</evidence>
<sequence length="873" mass="95378">MAMAGSPSAAGSCHLPALLLFLAAVPWGVDCAGAGAGTYDVVSVTSSGSQLSAGLELAAAGGVDPALGPDVQRLHLTASLETNTRLQVRITDADRPRWEIPQDILPRPTPEHVVPYKPLASPGSRVLSAPGSDLVFTLHSSPFRFTVARVSNGDVLFDSLPRLVFKDQYLELTTALPSERANLYGLGEQTKQSFRLRHGDTFTLWNADIAAATVDVNLYGSHPFYMDLRAGAAHGVLLLNSNGMDVVYGGSSLTYKVIGGILDFYFFAGPTPLAVVDQYTDLVGRPAPMPYWSFGFHQCRYGYENVNDLERVVAGYAEAKIPLEVMWTDIDYMDSFKDFTLNRVNFSAAELRPFVDRLHRNAQKYVLILDPGISIIDPKYGTFIRGMEAGIFLKRNGTEFRGNVWPGDVYFPDFLNPRAAEFWAREISLFRRTIPVDGLWIDMNEISNFFNPDPLTPLDEPPYSINNQGDRRTINYKTAAASATHYGGVSEFDAHNLFGLLESRATHAALLRDTGRRPFVLSRSTFVGSGRYTAHWTGDNDATWGDLRYSINTMLSFGLFGMPMVGADICGFGKNTTEELCGRWIQLGAFYPFSRDHSAIFTVRRELYLWDSVARSARKALGLRYRLLPYLYTLMYQAHVSGAPMARPLFFSFPDDAATYGVDAQFMLGRAVLVSPVLQPGATSVEAYFPAGRWFSLFDHSSVVVSKVGKRVTLPAPADTVNVHVAGGSIVPMQGHALTTARARRTAFRLLVALAEDGTAAGELFVDDGESPEMGGTRSKFSLVRFTSSTGTDGVVRVRSQVVHDSYKPSRRMVIGKVVVMGIKRPAPMKKLSVRVNGAEVKAASMEAGTGLGVAHVGGLSLVVGQPFELAIS</sequence>
<dbReference type="SUPFAM" id="SSF74650">
    <property type="entry name" value="Galactose mutarotase-like"/>
    <property type="match status" value="1"/>
</dbReference>
<evidence type="ECO:0000256" key="7">
    <source>
        <dbReference type="ARBA" id="ARBA00023295"/>
    </source>
</evidence>
<evidence type="ECO:0000313" key="15">
    <source>
        <dbReference type="EnsemblPlants" id="KQK17139"/>
    </source>
</evidence>
<dbReference type="ExpressionAtlas" id="A0A0Q3JH50">
    <property type="expression patterns" value="baseline and differential"/>
</dbReference>
<dbReference type="EC" id="3.2.1.20" evidence="3"/>
<keyword evidence="16" id="KW-1185">Reference proteome</keyword>
<dbReference type="InterPro" id="IPR013780">
    <property type="entry name" value="Glyco_hydro_b"/>
</dbReference>
<proteinExistence type="inferred from homology"/>
<dbReference type="EnsemblPlants" id="KQK17139">
    <property type="protein sequence ID" value="KQK17139"/>
    <property type="gene ID" value="BRADI_1g32650v3"/>
</dbReference>
<evidence type="ECO:0000256" key="9">
    <source>
        <dbReference type="RuleBase" id="RU361185"/>
    </source>
</evidence>
<evidence type="ECO:0000256" key="2">
    <source>
        <dbReference type="ARBA" id="ARBA00007806"/>
    </source>
</evidence>
<evidence type="ECO:0000313" key="16">
    <source>
        <dbReference type="Proteomes" id="UP000008810"/>
    </source>
</evidence>
<dbReference type="PANTHER" id="PTHR22762">
    <property type="entry name" value="ALPHA-GLUCOSIDASE"/>
    <property type="match status" value="1"/>
</dbReference>
<dbReference type="Pfam" id="PF21365">
    <property type="entry name" value="Glyco_hydro_31_3rd"/>
    <property type="match status" value="1"/>
</dbReference>
<evidence type="ECO:0000256" key="1">
    <source>
        <dbReference type="ARBA" id="ARBA00001657"/>
    </source>
</evidence>
<dbReference type="GeneID" id="100824447"/>
<dbReference type="Gramene" id="KQK17139">
    <property type="protein sequence ID" value="KQK17139"/>
    <property type="gene ID" value="BRADI_1g32650v3"/>
</dbReference>
<dbReference type="PROSITE" id="PS00129">
    <property type="entry name" value="GLYCOSYL_HYDROL_F31_1"/>
    <property type="match status" value="1"/>
</dbReference>
<reference evidence="14 15" key="1">
    <citation type="journal article" date="2010" name="Nature">
        <title>Genome sequencing and analysis of the model grass Brachypodium distachyon.</title>
        <authorList>
            <consortium name="International Brachypodium Initiative"/>
        </authorList>
    </citation>
    <scope>NUCLEOTIDE SEQUENCE [LARGE SCALE GENOMIC DNA]</scope>
    <source>
        <strain evidence="14">Bd21</strain>
        <strain evidence="15">cv. Bd21</strain>
    </source>
</reference>
<keyword evidence="4 10" id="KW-0732">Signal</keyword>
<reference evidence="15" key="3">
    <citation type="submission" date="2018-08" db="UniProtKB">
        <authorList>
            <consortium name="EnsemblPlants"/>
        </authorList>
    </citation>
    <scope>IDENTIFICATION</scope>
    <source>
        <strain evidence="15">cv. Bd21</strain>
    </source>
</reference>
<keyword evidence="6" id="KW-0325">Glycoprotein</keyword>
<dbReference type="EMBL" id="CM000880">
    <property type="protein sequence ID" value="KQK17139.1"/>
    <property type="molecule type" value="Genomic_DNA"/>
</dbReference>
<evidence type="ECO:0000256" key="4">
    <source>
        <dbReference type="ARBA" id="ARBA00022729"/>
    </source>
</evidence>
<comment type="catalytic activity">
    <reaction evidence="1">
        <text>Hydrolysis of terminal, non-reducing (1-&gt;4)-linked alpha-D-glucose residues with release of alpha-D-glucose.</text>
        <dbReference type="EC" id="3.2.1.20"/>
    </reaction>
</comment>
<dbReference type="KEGG" id="bdi:100824447"/>
<dbReference type="InterPro" id="IPR025887">
    <property type="entry name" value="Glyco_hydro_31_N_dom"/>
</dbReference>
<dbReference type="AlphaFoldDB" id="A0A0Q3JH50"/>
<evidence type="ECO:0000259" key="12">
    <source>
        <dbReference type="Pfam" id="PF13802"/>
    </source>
</evidence>
<feature type="domain" description="Glycoside hydrolase family 31 TIM barrel" evidence="11">
    <location>
        <begin position="286"/>
        <end position="634"/>
    </location>
</feature>
<dbReference type="GO" id="GO:0030246">
    <property type="term" value="F:carbohydrate binding"/>
    <property type="evidence" value="ECO:0007669"/>
    <property type="project" value="InterPro"/>
</dbReference>
<dbReference type="InterPro" id="IPR030459">
    <property type="entry name" value="Glyco_hydro_31_CS"/>
</dbReference>
<dbReference type="InterPro" id="IPR030458">
    <property type="entry name" value="Glyco_hydro_31_AS"/>
</dbReference>
<protein>
    <recommendedName>
        <fullName evidence="3">alpha-glucosidase</fullName>
        <ecNumber evidence="3">3.2.1.20</ecNumber>
    </recommendedName>
    <alternativeName>
        <fullName evidence="8">Maltase</fullName>
    </alternativeName>
</protein>
<evidence type="ECO:0000256" key="8">
    <source>
        <dbReference type="ARBA" id="ARBA00041343"/>
    </source>
</evidence>
<organism evidence="14">
    <name type="scientific">Brachypodium distachyon</name>
    <name type="common">Purple false brome</name>
    <name type="synonym">Trachynia distachya</name>
    <dbReference type="NCBI Taxonomy" id="15368"/>
    <lineage>
        <taxon>Eukaryota</taxon>
        <taxon>Viridiplantae</taxon>
        <taxon>Streptophyta</taxon>
        <taxon>Embryophyta</taxon>
        <taxon>Tracheophyta</taxon>
        <taxon>Spermatophyta</taxon>
        <taxon>Magnoliopsida</taxon>
        <taxon>Liliopsida</taxon>
        <taxon>Poales</taxon>
        <taxon>Poaceae</taxon>
        <taxon>BOP clade</taxon>
        <taxon>Pooideae</taxon>
        <taxon>Stipodae</taxon>
        <taxon>Brachypodieae</taxon>
        <taxon>Brachypodium</taxon>
    </lineage>
</organism>
<dbReference type="InterPro" id="IPR017853">
    <property type="entry name" value="GH"/>
</dbReference>